<feature type="region of interest" description="Disordered" evidence="3">
    <location>
        <begin position="922"/>
        <end position="1088"/>
    </location>
</feature>
<organism evidence="5 6">
    <name type="scientific">Gadus morhua</name>
    <name type="common">Atlantic cod</name>
    <dbReference type="NCBI Taxonomy" id="8049"/>
    <lineage>
        <taxon>Eukaryota</taxon>
        <taxon>Metazoa</taxon>
        <taxon>Chordata</taxon>
        <taxon>Craniata</taxon>
        <taxon>Vertebrata</taxon>
        <taxon>Euteleostomi</taxon>
        <taxon>Actinopterygii</taxon>
        <taxon>Neopterygii</taxon>
        <taxon>Teleostei</taxon>
        <taxon>Neoteleostei</taxon>
        <taxon>Acanthomorphata</taxon>
        <taxon>Zeiogadaria</taxon>
        <taxon>Gadariae</taxon>
        <taxon>Gadiformes</taxon>
        <taxon>Gadoidei</taxon>
        <taxon>Gadidae</taxon>
        <taxon>Gadus</taxon>
    </lineage>
</organism>
<feature type="compositionally biased region" description="Basic and acidic residues" evidence="3">
    <location>
        <begin position="391"/>
        <end position="408"/>
    </location>
</feature>
<dbReference type="Pfam" id="PF00030">
    <property type="entry name" value="Crystall"/>
    <property type="match status" value="5"/>
</dbReference>
<dbReference type="OMA" id="HEITGCE"/>
<feature type="region of interest" description="Disordered" evidence="3">
    <location>
        <begin position="504"/>
        <end position="735"/>
    </location>
</feature>
<dbReference type="GO" id="GO:0007601">
    <property type="term" value="P:visual perception"/>
    <property type="evidence" value="ECO:0007669"/>
    <property type="project" value="TreeGrafter"/>
</dbReference>
<feature type="region of interest" description="Disordered" evidence="3">
    <location>
        <begin position="365"/>
        <end position="465"/>
    </location>
</feature>
<dbReference type="GeneTree" id="ENSGT00940000155695"/>
<feature type="domain" description="Beta/gamma crystallin 'Greek key'" evidence="4">
    <location>
        <begin position="1488"/>
        <end position="1530"/>
    </location>
</feature>
<feature type="compositionally biased region" description="Basic and acidic residues" evidence="3">
    <location>
        <begin position="1191"/>
        <end position="1223"/>
    </location>
</feature>
<dbReference type="Proteomes" id="UP000694546">
    <property type="component" value="Chromosome 5"/>
</dbReference>
<feature type="compositionally biased region" description="Basic and acidic residues" evidence="3">
    <location>
        <begin position="963"/>
        <end position="972"/>
    </location>
</feature>
<feature type="domain" description="Beta/gamma crystallin 'Greek key'" evidence="4">
    <location>
        <begin position="1439"/>
        <end position="1481"/>
    </location>
</feature>
<sequence length="1919" mass="211611">MATSAKDPDSKVRPEQEAVIIQEQEGTEQGAIKRPVLEQIVTVGDSKPFSKESLDSQMKSPSASKVGVPGTHEEPQTFTQPESKPTPIQHEELKDTTDKPSRAKEVLTKTPVLVMESSHETKALNTNVTVKDSISKDSPKEDIETIVIQSQGQKIPKPETAPDFLANEKQESKVINSDVLKGDCEKTVTQEEINTENMDKCNVSTDNIKIASTSKQEVDFKNGGKLKESSIDSLRVENTAKDIDSKVSPKKEPIIIQEQEGTNQGASKRPVLEQIVTVGDSTPFSKVSLDSQMQSPHTSKVTATGTQEEPQTFTKPESKPEAIENKQLKDTTDKPCTAKEVLTESPVLVMESSQATKTLNTEATVKDSISKESPKQDIKTIIIQGQGPKIPEPERAPDALVNAKEESRAISTDVPKGDCDKNRRQEKINTDSQMKSPILRAENTAKDTNSKVSLKEEAQSFTKQLKDTDKISNSKKVLTEKPVLVMESSQETKALNTEVAVKDSIRSKDRPKQEIETIVTQTHGHEIPKPEEPSAEANHPKSDSRLERETVLENSLVEERKGTEGGKNKKPVGEQTVTIVDSKPQLFSEECSESQMKTTPASKATTTAIQEETKTLTKQVSKPISIKQEKLPCTTDKTPNKADKVSEKTPVSKMDSKAMSTEAKEDGFGKGARKTDESSKDIIGVETSAKDKDHKAIPKHDPIIIEHQDQKNIKQVDPFGPSTESKYSNSDFRPGPETIVENILVEARKGKEKGDKRNPVIEKTVTIVKSKPKLLSEESSESQMKSPHTSKVTTTDTKTLTKQEPKTIPLKHEKLKDTTEKTPNKADIVLTETTVFDKVSMGEVQTGTSSTANMGVDILVRDKDPKVIPKQDLINTTKPHNEPQDKKNIKPVEPPGLSIDAKYAMSDFRLVTEPLVENRLVEERKGKAQGDNRKPVLEQTGPIVDFKPQPTFTSNAVAQNQKDQVKEKRDLLKNPNKMSADAQNQKTVICTKAAGVKDKNIQQKHSAASKNSIIPQTEPTHESKAQKAQSVVRSATDVGKTNESSTQATATLPFSHTDTPSSWLDVERGPKLDNKEEHDRRPDTEPFDDLIRSIKEGSIPFSHPQKRKLKYIRGSTSPFTLPVIKEDRMERVLDPAQFTFGLRKQTPDYRDLSPAQVIKQKSEDRDAKNPPKRAAREESFIFKAMQCSSARDSEKALPEEKDKEERKSQGTKDQRDERSKEEMSILSRLRSAPKSTRKVGEEVSATNSTAASGQGDRILSPGKQGIVSLAQSGKEPSGSGAKGKDTGLPAAGVWKGAASDSLVSPSSLPSLPRPFGKICCEDSVTFPAIFVLKSWMLYEKPGFLGRTIALEEGPTDHLVNMWAEEETPMPLGPGGQPIPTAPMVIGSIRLVVRDYSIPRIDMFAEVNGMGLMTSFCDDTVELGSFGRPPTTGSIKVQSGVWLVYSDIGFEGMLAVLEPGEFPCPQAWGFDQPFIGSMRALSSGGSLPPRWVGYDEADLEGRQYILEEGEYPHVSDWGGSEDGLLSLRPIVTDFLSPHIKLCSEMNFGERGVKVDLLDPVIAMESTNFGTKTQSINVLGGVWVAFEKAAFSGEVYVLEKGLYGSHEDWGAQAFRIGSIQPAFQVHLYSEEDFKGREVVLEDSVGALDEDFIPKSCRVKAGSWVAYEGAEFSEDMYVLEEGDYPSPEAMGYLARDTELSLPSVTLFSKLGCRGRRVSLTSGVVNLRQMGLDSLMRSVAVGGGMWVLYEGGNYRGRQILVLPNEIGDWHGYSGWKQVGSLRPLLQRQLYFRLRSRESGCVVTLTGSLDDIKLMRLQALEEGGGGAEQLWLYQHGQLTCKLLEDCCLETTGSMLMAGSRLSVSAERGKDNQLWDLTHDGLVRCHLKPELVMEVKGGQQYDKNHVILNTFNERKLSQRWSVEIL</sequence>
<feature type="compositionally biased region" description="Basic and acidic residues" evidence="3">
    <location>
        <begin position="504"/>
        <end position="515"/>
    </location>
</feature>
<feature type="compositionally biased region" description="Polar residues" evidence="3">
    <location>
        <begin position="286"/>
        <end position="315"/>
    </location>
</feature>
<dbReference type="InterPro" id="IPR050252">
    <property type="entry name" value="Beta/Gamma-Crystallin"/>
</dbReference>
<feature type="region of interest" description="Disordered" evidence="3">
    <location>
        <begin position="242"/>
        <end position="270"/>
    </location>
</feature>
<feature type="compositionally biased region" description="Polar residues" evidence="3">
    <location>
        <begin position="950"/>
        <end position="962"/>
    </location>
</feature>
<feature type="compositionally biased region" description="Polar residues" evidence="3">
    <location>
        <begin position="722"/>
        <end position="731"/>
    </location>
</feature>
<evidence type="ECO:0000256" key="3">
    <source>
        <dbReference type="SAM" id="MobiDB-lite"/>
    </source>
</evidence>
<name>A0A8C5BQ43_GADMO</name>
<dbReference type="InterPro" id="IPR001064">
    <property type="entry name" value="Beta/gamma_crystallin"/>
</dbReference>
<dbReference type="InterPro" id="IPR011024">
    <property type="entry name" value="G_crystallin-like"/>
</dbReference>
<feature type="domain" description="Beta/gamma crystallin 'Greek key'" evidence="4">
    <location>
        <begin position="1579"/>
        <end position="1621"/>
    </location>
</feature>
<comment type="similarity">
    <text evidence="1">Belongs to the beta/gamma-crystallin family.</text>
</comment>
<protein>
    <recommendedName>
        <fullName evidence="4">Beta/gamma crystallin 'Greek key' domain-containing protein</fullName>
    </recommendedName>
</protein>
<feature type="compositionally biased region" description="Basic and acidic residues" evidence="3">
    <location>
        <begin position="443"/>
        <end position="465"/>
    </location>
</feature>
<dbReference type="GO" id="GO:0005212">
    <property type="term" value="F:structural constituent of eye lens"/>
    <property type="evidence" value="ECO:0007669"/>
    <property type="project" value="TreeGrafter"/>
</dbReference>
<feature type="compositionally biased region" description="Low complexity" evidence="3">
    <location>
        <begin position="781"/>
        <end position="798"/>
    </location>
</feature>
<dbReference type="PROSITE" id="PS50231">
    <property type="entry name" value="RICIN_B_LECTIN"/>
    <property type="match status" value="1"/>
</dbReference>
<feature type="domain" description="Beta/gamma crystallin 'Greek key'" evidence="4">
    <location>
        <begin position="1333"/>
        <end position="1392"/>
    </location>
</feature>
<reference evidence="5" key="1">
    <citation type="submission" date="2025-08" db="UniProtKB">
        <authorList>
            <consortium name="Ensembl"/>
        </authorList>
    </citation>
    <scope>IDENTIFICATION</scope>
</reference>
<feature type="region of interest" description="Disordered" evidence="3">
    <location>
        <begin position="1145"/>
        <end position="1261"/>
    </location>
</feature>
<dbReference type="InterPro" id="IPR000772">
    <property type="entry name" value="Ricin_B_lectin"/>
</dbReference>
<proteinExistence type="inferred from homology"/>
<dbReference type="SUPFAM" id="SSF50370">
    <property type="entry name" value="Ricin B-like lectins"/>
    <property type="match status" value="1"/>
</dbReference>
<feature type="compositionally biased region" description="Basic and acidic residues" evidence="3">
    <location>
        <begin position="365"/>
        <end position="378"/>
    </location>
</feature>
<dbReference type="PANTHER" id="PTHR11818:SF2">
    <property type="entry name" value="BETA_GAMMA CRYSTALLIN DOMAIN-CONTAINING PROTEIN 1"/>
    <property type="match status" value="1"/>
</dbReference>
<feature type="region of interest" description="Disordered" evidence="3">
    <location>
        <begin position="286"/>
        <end position="337"/>
    </location>
</feature>
<evidence type="ECO:0000256" key="2">
    <source>
        <dbReference type="ARBA" id="ARBA00022737"/>
    </source>
</evidence>
<feature type="compositionally biased region" description="Basic and acidic residues" evidence="3">
    <location>
        <begin position="662"/>
        <end position="680"/>
    </location>
</feature>
<evidence type="ECO:0000256" key="1">
    <source>
        <dbReference type="ARBA" id="ARBA00009646"/>
    </source>
</evidence>
<feature type="compositionally biased region" description="Polar residues" evidence="3">
    <location>
        <begin position="1026"/>
        <end position="1062"/>
    </location>
</feature>
<keyword evidence="6" id="KW-1185">Reference proteome</keyword>
<feature type="compositionally biased region" description="Basic and acidic residues" evidence="3">
    <location>
        <begin position="1"/>
        <end position="16"/>
    </location>
</feature>
<feature type="compositionally biased region" description="Basic and acidic residues" evidence="3">
    <location>
        <begin position="879"/>
        <end position="890"/>
    </location>
</feature>
<feature type="compositionally biased region" description="Basic and acidic residues" evidence="3">
    <location>
        <begin position="1065"/>
        <end position="1088"/>
    </location>
</feature>
<feature type="compositionally biased region" description="Basic and acidic residues" evidence="3">
    <location>
        <begin position="688"/>
        <end position="714"/>
    </location>
</feature>
<reference evidence="5" key="2">
    <citation type="submission" date="2025-09" db="UniProtKB">
        <authorList>
            <consortium name="Ensembl"/>
        </authorList>
    </citation>
    <scope>IDENTIFICATION</scope>
</reference>
<feature type="compositionally biased region" description="Basic and acidic residues" evidence="3">
    <location>
        <begin position="89"/>
        <end position="107"/>
    </location>
</feature>
<feature type="compositionally biased region" description="Polar residues" evidence="3">
    <location>
        <begin position="1003"/>
        <end position="1018"/>
    </location>
</feature>
<evidence type="ECO:0000313" key="6">
    <source>
        <dbReference type="Proteomes" id="UP000694546"/>
    </source>
</evidence>
<feature type="compositionally biased region" description="Basic and acidic residues" evidence="3">
    <location>
        <begin position="415"/>
        <end position="429"/>
    </location>
</feature>
<feature type="compositionally biased region" description="Basic and acidic residues" evidence="3">
    <location>
        <begin position="922"/>
        <end position="936"/>
    </location>
</feature>
<keyword evidence="2" id="KW-0677">Repeat</keyword>
<evidence type="ECO:0000259" key="4">
    <source>
        <dbReference type="PROSITE" id="PS50915"/>
    </source>
</evidence>
<feature type="compositionally biased region" description="Basic and acidic residues" evidence="3">
    <location>
        <begin position="316"/>
        <end position="337"/>
    </location>
</feature>
<accession>A0A8C5BQ43</accession>
<feature type="domain" description="Beta/gamma crystallin 'Greek key'" evidence="4">
    <location>
        <begin position="1740"/>
        <end position="1781"/>
    </location>
</feature>
<feature type="region of interest" description="Disordered" evidence="3">
    <location>
        <begin position="869"/>
        <end position="897"/>
    </location>
</feature>
<dbReference type="InterPro" id="IPR035992">
    <property type="entry name" value="Ricin_B-like_lectins"/>
</dbReference>
<feature type="region of interest" description="Disordered" evidence="3">
    <location>
        <begin position="772"/>
        <end position="820"/>
    </location>
</feature>
<feature type="compositionally biased region" description="Basic and acidic residues" evidence="3">
    <location>
        <begin position="242"/>
        <end position="253"/>
    </location>
</feature>
<feature type="compositionally biased region" description="Low complexity" evidence="3">
    <location>
        <begin position="597"/>
        <end position="608"/>
    </location>
</feature>
<feature type="compositionally biased region" description="Basic and acidic residues" evidence="3">
    <location>
        <begin position="638"/>
        <end position="647"/>
    </location>
</feature>
<feature type="region of interest" description="Disordered" evidence="3">
    <location>
        <begin position="1"/>
        <end position="33"/>
    </location>
</feature>
<feature type="compositionally biased region" description="Basic and acidic residues" evidence="3">
    <location>
        <begin position="799"/>
        <end position="820"/>
    </location>
</feature>
<dbReference type="GO" id="GO:0002088">
    <property type="term" value="P:lens development in camera-type eye"/>
    <property type="evidence" value="ECO:0007669"/>
    <property type="project" value="TreeGrafter"/>
</dbReference>
<dbReference type="PROSITE" id="PS50915">
    <property type="entry name" value="CRYSTALLIN_BETA_GAMMA"/>
    <property type="match status" value="5"/>
</dbReference>
<dbReference type="SMART" id="SM00247">
    <property type="entry name" value="XTALbg"/>
    <property type="match status" value="5"/>
</dbReference>
<evidence type="ECO:0000313" key="5">
    <source>
        <dbReference type="Ensembl" id="ENSGMOP00000049490.1"/>
    </source>
</evidence>
<feature type="region of interest" description="Disordered" evidence="3">
    <location>
        <begin position="45"/>
        <end position="111"/>
    </location>
</feature>
<dbReference type="SMART" id="SM00458">
    <property type="entry name" value="RICIN"/>
    <property type="match status" value="1"/>
</dbReference>
<dbReference type="PANTHER" id="PTHR11818">
    <property type="entry name" value="BETA/GAMMA CRYSTALLIN"/>
    <property type="match status" value="1"/>
</dbReference>
<feature type="compositionally biased region" description="Basic and acidic residues" evidence="3">
    <location>
        <begin position="1160"/>
        <end position="1180"/>
    </location>
</feature>
<dbReference type="Pfam" id="PF00652">
    <property type="entry name" value="Ricin_B_lectin"/>
    <property type="match status" value="1"/>
</dbReference>
<dbReference type="Ensembl" id="ENSGMOT00000057403.1">
    <property type="protein sequence ID" value="ENSGMOP00000049490.1"/>
    <property type="gene ID" value="ENSGMOG00000009788.2"/>
</dbReference>
<dbReference type="SUPFAM" id="SSF49695">
    <property type="entry name" value="gamma-Crystallin-like"/>
    <property type="match status" value="3"/>
</dbReference>
<feature type="compositionally biased region" description="Basic and acidic residues" evidence="3">
    <location>
        <begin position="523"/>
        <end position="567"/>
    </location>
</feature>
<dbReference type="Gene3D" id="2.60.20.10">
    <property type="entry name" value="Crystallins"/>
    <property type="match status" value="6"/>
</dbReference>
<dbReference type="Gene3D" id="2.80.10.50">
    <property type="match status" value="1"/>
</dbReference>